<dbReference type="FunFam" id="3.30.450.20:FF:000060">
    <property type="entry name" value="Sensor protein FixL"/>
    <property type="match status" value="1"/>
</dbReference>
<name>A0A2S5Z801_9GAMM</name>
<dbReference type="SUPFAM" id="SSF55785">
    <property type="entry name" value="PYP-like sensor domain (PAS domain)"/>
    <property type="match status" value="2"/>
</dbReference>
<organism evidence="10 11">
    <name type="scientific">Marinobacter maroccanus</name>
    <dbReference type="NCBI Taxonomy" id="2055143"/>
    <lineage>
        <taxon>Bacteria</taxon>
        <taxon>Pseudomonadati</taxon>
        <taxon>Pseudomonadota</taxon>
        <taxon>Gammaproteobacteria</taxon>
        <taxon>Pseudomonadales</taxon>
        <taxon>Marinobacteraceae</taxon>
        <taxon>Marinobacter</taxon>
    </lineage>
</organism>
<accession>A0A2S5Z801</accession>
<dbReference type="SMART" id="SM00091">
    <property type="entry name" value="PAS"/>
    <property type="match status" value="2"/>
</dbReference>
<dbReference type="GO" id="GO:0006355">
    <property type="term" value="P:regulation of DNA-templated transcription"/>
    <property type="evidence" value="ECO:0007669"/>
    <property type="project" value="InterPro"/>
</dbReference>
<dbReference type="Pfam" id="PF00989">
    <property type="entry name" value="PAS"/>
    <property type="match status" value="2"/>
</dbReference>
<dbReference type="AlphaFoldDB" id="A0A2S5Z801"/>
<dbReference type="InterPro" id="IPR000014">
    <property type="entry name" value="PAS"/>
</dbReference>
<evidence type="ECO:0000256" key="3">
    <source>
        <dbReference type="ARBA" id="ARBA00022777"/>
    </source>
</evidence>
<dbReference type="InterPro" id="IPR043128">
    <property type="entry name" value="Rev_trsase/Diguanyl_cyclase"/>
</dbReference>
<dbReference type="OrthoDB" id="6341453at2"/>
<keyword evidence="4" id="KW-0067">ATP-binding</keyword>
<proteinExistence type="predicted"/>
<dbReference type="InterPro" id="IPR013767">
    <property type="entry name" value="PAS_fold"/>
</dbReference>
<keyword evidence="1" id="KW-0808">Transferase</keyword>
<dbReference type="SMART" id="SM00052">
    <property type="entry name" value="EAL"/>
    <property type="match status" value="1"/>
</dbReference>
<keyword evidence="11" id="KW-1185">Reference proteome</keyword>
<evidence type="ECO:0000256" key="5">
    <source>
        <dbReference type="ARBA" id="ARBA00059827"/>
    </source>
</evidence>
<dbReference type="PROSITE" id="PS50112">
    <property type="entry name" value="PAS"/>
    <property type="match status" value="2"/>
</dbReference>
<dbReference type="SMART" id="SM00267">
    <property type="entry name" value="GGDEF"/>
    <property type="match status" value="1"/>
</dbReference>
<dbReference type="PANTHER" id="PTHR44757:SF2">
    <property type="entry name" value="BIOFILM ARCHITECTURE MAINTENANCE PROTEIN MBAA"/>
    <property type="match status" value="1"/>
</dbReference>
<dbReference type="NCBIfam" id="TIGR00254">
    <property type="entry name" value="GGDEF"/>
    <property type="match status" value="1"/>
</dbReference>
<dbReference type="InterPro" id="IPR000160">
    <property type="entry name" value="GGDEF_dom"/>
</dbReference>
<comment type="caution">
    <text evidence="10">The sequence shown here is derived from an EMBL/GenBank/DDBJ whole genome shotgun (WGS) entry which is preliminary data.</text>
</comment>
<comment type="function">
    <text evidence="5">Putative oxygen sensor; modulates the activity of FixJ, a transcriptional activator of nitrogen fixation fixK gene. FixL probably acts as a kinase that phosphorylates FixJ.</text>
</comment>
<dbReference type="InterPro" id="IPR029787">
    <property type="entry name" value="Nucleotide_cyclase"/>
</dbReference>
<dbReference type="CDD" id="cd01948">
    <property type="entry name" value="EAL"/>
    <property type="match status" value="1"/>
</dbReference>
<dbReference type="PROSITE" id="PS50883">
    <property type="entry name" value="EAL"/>
    <property type="match status" value="1"/>
</dbReference>
<dbReference type="NCBIfam" id="TIGR00229">
    <property type="entry name" value="sensory_box"/>
    <property type="match status" value="2"/>
</dbReference>
<dbReference type="Gene3D" id="3.20.20.450">
    <property type="entry name" value="EAL domain"/>
    <property type="match status" value="1"/>
</dbReference>
<evidence type="ECO:0000256" key="6">
    <source>
        <dbReference type="ARBA" id="ARBA00070616"/>
    </source>
</evidence>
<feature type="domain" description="PAS" evidence="7">
    <location>
        <begin position="11"/>
        <end position="81"/>
    </location>
</feature>
<dbReference type="PANTHER" id="PTHR44757">
    <property type="entry name" value="DIGUANYLATE CYCLASE DGCP"/>
    <property type="match status" value="1"/>
</dbReference>
<feature type="domain" description="EAL" evidence="8">
    <location>
        <begin position="435"/>
        <end position="684"/>
    </location>
</feature>
<dbReference type="CDD" id="cd00130">
    <property type="entry name" value="PAS"/>
    <property type="match status" value="2"/>
</dbReference>
<dbReference type="Pfam" id="PF00990">
    <property type="entry name" value="GGDEF"/>
    <property type="match status" value="1"/>
</dbReference>
<dbReference type="GO" id="GO:0016301">
    <property type="term" value="F:kinase activity"/>
    <property type="evidence" value="ECO:0007669"/>
    <property type="project" value="UniProtKB-KW"/>
</dbReference>
<keyword evidence="2" id="KW-0547">Nucleotide-binding</keyword>
<sequence>MSNDLQPGFERRTLISALLDAAVDAVIVIDQQGVIRECSHSTSALFGYLHEEMLGKNVSILMPEPDSSSHDKYISNYLNSGRAQIIGVGRDVRGKKKTGETFPMHLSVGESVLDGERLFVGICHDLTSYHDALQQLAIAEQRYSEILHSQKQFICRLDSNLRITFANASLMQALGVKDEALLGRPIMIFTEEQGEAAREILSALFSGENQAEEISVKISMRSNSGGRALVDWTFRRAVETSIGGVELQGFGIDISDQEKALRQARYFRRHDPLTGFLNKRSFVEACQHWVADKPRVGFFHMDCARFGLINQRYGYEVGDAVLIETAARIKHHIDRPNVCARIGADDFLIAVELGESEDPLSFAEGLLAHVTRPFLIDNHRLQLEGRIGVAIFPEHSTVVENLPELAESAVLIAGKRRGTGVAFFDPEHQRAMQRRLDIEQRLKDALQNDNIEIFLQPKYTVEDSRLSGFEALVRWTDSDLGRVFPDEFVAVAEQSSLGFELDKYVIGVFLNIVQENAANNRKVLPIAVNITANHFADTGFGVFLLNELTKRDLHPSAIELEITEGVIMERSRTAYENLALLRENGIRIAIDDFGTGYSSLSYLRNLEVDELKIDRSFIEEVLTAHGSALVQSVIQIAKAFGITVVAEGVETEDQLNALRSMGCDYCQGYLLARPMPAAQALSLL</sequence>
<evidence type="ECO:0000259" key="9">
    <source>
        <dbReference type="PROSITE" id="PS50887"/>
    </source>
</evidence>
<dbReference type="Pfam" id="PF00563">
    <property type="entry name" value="EAL"/>
    <property type="match status" value="1"/>
</dbReference>
<dbReference type="InterPro" id="IPR052155">
    <property type="entry name" value="Biofilm_reg_signaling"/>
</dbReference>
<evidence type="ECO:0000256" key="2">
    <source>
        <dbReference type="ARBA" id="ARBA00022741"/>
    </source>
</evidence>
<dbReference type="InterPro" id="IPR001633">
    <property type="entry name" value="EAL_dom"/>
</dbReference>
<keyword evidence="3" id="KW-0418">Kinase</keyword>
<dbReference type="InterPro" id="IPR035919">
    <property type="entry name" value="EAL_sf"/>
</dbReference>
<dbReference type="Gene3D" id="3.30.70.270">
    <property type="match status" value="1"/>
</dbReference>
<evidence type="ECO:0000256" key="4">
    <source>
        <dbReference type="ARBA" id="ARBA00022840"/>
    </source>
</evidence>
<protein>
    <recommendedName>
        <fullName evidence="6">Sensor protein FixL</fullName>
    </recommendedName>
</protein>
<feature type="domain" description="PAS" evidence="7">
    <location>
        <begin position="139"/>
        <end position="208"/>
    </location>
</feature>
<evidence type="ECO:0000259" key="8">
    <source>
        <dbReference type="PROSITE" id="PS50883"/>
    </source>
</evidence>
<reference evidence="10 11" key="1">
    <citation type="submission" date="2018-01" db="EMBL/GenBank/DDBJ databases">
        <title>Complete genome sequences of the type strains of Marinobacter flavimaris and Marinobacter maroccanus.</title>
        <authorList>
            <person name="Palau M."/>
            <person name="Boujida N."/>
            <person name="Manresa A."/>
            <person name="Minana-Galbis D."/>
        </authorList>
    </citation>
    <scope>NUCLEOTIDE SEQUENCE [LARGE SCALE GENOMIC DNA]</scope>
    <source>
        <strain evidence="10 11">N4</strain>
    </source>
</reference>
<dbReference type="EMBL" id="PSSX01000013">
    <property type="protein sequence ID" value="PPI83497.1"/>
    <property type="molecule type" value="Genomic_DNA"/>
</dbReference>
<evidence type="ECO:0000259" key="7">
    <source>
        <dbReference type="PROSITE" id="PS50112"/>
    </source>
</evidence>
<evidence type="ECO:0000256" key="1">
    <source>
        <dbReference type="ARBA" id="ARBA00022679"/>
    </source>
</evidence>
<dbReference type="Proteomes" id="UP000239917">
    <property type="component" value="Unassembled WGS sequence"/>
</dbReference>
<gene>
    <name evidence="10" type="ORF">KEHDKFFH_14105</name>
</gene>
<dbReference type="Gene3D" id="3.30.450.20">
    <property type="entry name" value="PAS domain"/>
    <property type="match status" value="2"/>
</dbReference>
<dbReference type="PROSITE" id="PS50887">
    <property type="entry name" value="GGDEF"/>
    <property type="match status" value="1"/>
</dbReference>
<feature type="domain" description="GGDEF" evidence="9">
    <location>
        <begin position="294"/>
        <end position="426"/>
    </location>
</feature>
<dbReference type="CDD" id="cd01949">
    <property type="entry name" value="GGDEF"/>
    <property type="match status" value="1"/>
</dbReference>
<dbReference type="GO" id="GO:0005524">
    <property type="term" value="F:ATP binding"/>
    <property type="evidence" value="ECO:0007669"/>
    <property type="project" value="UniProtKB-KW"/>
</dbReference>
<dbReference type="InterPro" id="IPR035965">
    <property type="entry name" value="PAS-like_dom_sf"/>
</dbReference>
<dbReference type="SUPFAM" id="SSF141868">
    <property type="entry name" value="EAL domain-like"/>
    <property type="match status" value="1"/>
</dbReference>
<dbReference type="SUPFAM" id="SSF55073">
    <property type="entry name" value="Nucleotide cyclase"/>
    <property type="match status" value="1"/>
</dbReference>
<evidence type="ECO:0000313" key="10">
    <source>
        <dbReference type="EMBL" id="PPI83497.1"/>
    </source>
</evidence>
<evidence type="ECO:0000313" key="11">
    <source>
        <dbReference type="Proteomes" id="UP000239917"/>
    </source>
</evidence>
<dbReference type="RefSeq" id="WP_104322489.1">
    <property type="nucleotide sequence ID" value="NZ_PSSX01000013.1"/>
</dbReference>